<comment type="caution">
    <text evidence="2">The sequence shown here is derived from an EMBL/GenBank/DDBJ whole genome shotgun (WGS) entry which is preliminary data.</text>
</comment>
<sequence>MPLWVNDTGRGGGSAQESDAQHVPGIYAALREKARADWDSPEGWDPRWKRQQHAVTLGGGWQENAVYCGQPGVVCEHDPAPAEYRDRFARVWLAQFESGQPVGVTAKGMPAGMLPLSGRSDVVYRVGPDDIVTPRS</sequence>
<name>A0A5B1BMM6_MYCSI</name>
<reference evidence="2 3" key="1">
    <citation type="submission" date="2019-09" db="EMBL/GenBank/DDBJ databases">
        <title>Report of infection by Mycobacterium simiae a patient suffering from pulmonary tuberculosis.</title>
        <authorList>
            <person name="Mohanty P.S."/>
            <person name="Bansal A.K."/>
            <person name="Singh H."/>
            <person name="Sharma S."/>
            <person name="Patil S.A."/>
            <person name="Upadhaya P."/>
            <person name="Singh P.K."/>
            <person name="Kumar D."/>
            <person name="Kumar S."/>
            <person name="Singh R.K."/>
            <person name="Chaudhary B."/>
        </authorList>
    </citation>
    <scope>NUCLEOTIDE SEQUENCE [LARGE SCALE GENOMIC DNA]</scope>
    <source>
        <strain evidence="2 3">JAL-560-SIM</strain>
    </source>
</reference>
<dbReference type="EMBL" id="VTZN01000183">
    <property type="protein sequence ID" value="KAA1248229.1"/>
    <property type="molecule type" value="Genomic_DNA"/>
</dbReference>
<keyword evidence="3" id="KW-1185">Reference proteome</keyword>
<organism evidence="2 3">
    <name type="scientific">Mycobacterium simiae</name>
    <name type="common">Mycobacterium habana</name>
    <dbReference type="NCBI Taxonomy" id="1784"/>
    <lineage>
        <taxon>Bacteria</taxon>
        <taxon>Bacillati</taxon>
        <taxon>Actinomycetota</taxon>
        <taxon>Actinomycetes</taxon>
        <taxon>Mycobacteriales</taxon>
        <taxon>Mycobacteriaceae</taxon>
        <taxon>Mycobacterium</taxon>
        <taxon>Mycobacterium simiae complex</taxon>
    </lineage>
</organism>
<feature type="region of interest" description="Disordered" evidence="1">
    <location>
        <begin position="1"/>
        <end position="20"/>
    </location>
</feature>
<gene>
    <name evidence="2" type="ORF">F0Q45_21785</name>
</gene>
<protein>
    <submittedName>
        <fullName evidence="2">Uncharacterized protein</fullName>
    </submittedName>
</protein>
<dbReference type="RefSeq" id="WP_149655903.1">
    <property type="nucleotide sequence ID" value="NZ_VTZN01000183.1"/>
</dbReference>
<dbReference type="AlphaFoldDB" id="A0A5B1BMM6"/>
<evidence type="ECO:0000256" key="1">
    <source>
        <dbReference type="SAM" id="MobiDB-lite"/>
    </source>
</evidence>
<evidence type="ECO:0000313" key="2">
    <source>
        <dbReference type="EMBL" id="KAA1248229.1"/>
    </source>
</evidence>
<proteinExistence type="predicted"/>
<accession>A0A5B1BMM6</accession>
<evidence type="ECO:0000313" key="3">
    <source>
        <dbReference type="Proteomes" id="UP000324701"/>
    </source>
</evidence>
<dbReference type="Proteomes" id="UP000324701">
    <property type="component" value="Unassembled WGS sequence"/>
</dbReference>